<keyword evidence="3" id="KW-1185">Reference proteome</keyword>
<dbReference type="AlphaFoldDB" id="A0A8D2CVT5"/>
<protein>
    <recommendedName>
        <fullName evidence="4">Dynein axonemal heavy chain 14</fullName>
    </recommendedName>
</protein>
<name>A0A8D2CVT5_SCIVU</name>
<dbReference type="GeneTree" id="ENSGT00390000000412"/>
<dbReference type="OrthoDB" id="424310at2759"/>
<feature type="coiled-coil region" evidence="1">
    <location>
        <begin position="301"/>
        <end position="328"/>
    </location>
</feature>
<keyword evidence="1" id="KW-0175">Coiled coil</keyword>
<reference evidence="2" key="1">
    <citation type="submission" date="2025-08" db="UniProtKB">
        <authorList>
            <consortium name="Ensembl"/>
        </authorList>
    </citation>
    <scope>IDENTIFICATION</scope>
</reference>
<accession>A0A8D2CVT5</accession>
<dbReference type="Ensembl" id="ENSSVLT00005017363.1">
    <property type="protein sequence ID" value="ENSSVLP00005015631.1"/>
    <property type="gene ID" value="ENSSVLG00005012453.1"/>
</dbReference>
<evidence type="ECO:0000313" key="2">
    <source>
        <dbReference type="Ensembl" id="ENSSVLP00005015631.1"/>
    </source>
</evidence>
<evidence type="ECO:0000256" key="1">
    <source>
        <dbReference type="SAM" id="Coils"/>
    </source>
</evidence>
<sequence length="419" mass="49453">MDKEESNIKPRFLKYKERKYRVVTPLVNQTAQVPAEETLKCKMFKRLSVPLKSEKTEEIYQDYYPESITQPRTVALQPATHKEKRKSGGKQEHTLAYPKARKVSFVSYDKTEPKEDDVIRHITRLREKLGWETDLLPKDLKYHSSKIAVQKITLKEPLKDDGEFVYCIPRYNPEGLYNPYDPQVVKLSGNIEDVELTPVLEWLSERHFYYLLQRFKIFSKFRMNKAFVTWKLNVKRKKVEKSKSFLYRNLFWADEIFQGCLLYIKGLCEDAINLKNNNEHKDNPSAICLIKLDTSRTYSIDEFCEEQLQQTTRALKQLEDVRDKVISEVKSTILKVAEKKEIREYFESKSFEDGTTHFKLPTYRHLLETAFRFLMLIDYILQELIRQLMNIAVTLLLELFNDSATMPLSNGKKNEDLIG</sequence>
<organism evidence="2 3">
    <name type="scientific">Sciurus vulgaris</name>
    <name type="common">Eurasian red squirrel</name>
    <dbReference type="NCBI Taxonomy" id="55149"/>
    <lineage>
        <taxon>Eukaryota</taxon>
        <taxon>Metazoa</taxon>
        <taxon>Chordata</taxon>
        <taxon>Craniata</taxon>
        <taxon>Vertebrata</taxon>
        <taxon>Euteleostomi</taxon>
        <taxon>Mammalia</taxon>
        <taxon>Eutheria</taxon>
        <taxon>Euarchontoglires</taxon>
        <taxon>Glires</taxon>
        <taxon>Rodentia</taxon>
        <taxon>Sciuromorpha</taxon>
        <taxon>Sciuridae</taxon>
        <taxon>Sciurinae</taxon>
        <taxon>Sciurini</taxon>
        <taxon>Sciurus</taxon>
    </lineage>
</organism>
<proteinExistence type="predicted"/>
<evidence type="ECO:0000313" key="3">
    <source>
        <dbReference type="Proteomes" id="UP000694564"/>
    </source>
</evidence>
<evidence type="ECO:0008006" key="4">
    <source>
        <dbReference type="Google" id="ProtNLM"/>
    </source>
</evidence>
<dbReference type="Proteomes" id="UP000694564">
    <property type="component" value="Chromosome 12"/>
</dbReference>
<reference evidence="2" key="2">
    <citation type="submission" date="2025-09" db="UniProtKB">
        <authorList>
            <consortium name="Ensembl"/>
        </authorList>
    </citation>
    <scope>IDENTIFICATION</scope>
</reference>